<evidence type="ECO:0000313" key="7">
    <source>
        <dbReference type="Proteomes" id="UP000316096"/>
    </source>
</evidence>
<dbReference type="GO" id="GO:0000976">
    <property type="term" value="F:transcription cis-regulatory region binding"/>
    <property type="evidence" value="ECO:0007669"/>
    <property type="project" value="TreeGrafter"/>
</dbReference>
<reference evidence="6 7" key="1">
    <citation type="submission" date="2019-06" db="EMBL/GenBank/DDBJ databases">
        <title>Sequencing the genomes of 1000 actinobacteria strains.</title>
        <authorList>
            <person name="Klenk H.-P."/>
        </authorList>
    </citation>
    <scope>NUCLEOTIDE SEQUENCE [LARGE SCALE GENOMIC DNA]</scope>
    <source>
        <strain evidence="6 7">DSM 102200</strain>
    </source>
</reference>
<feature type="domain" description="HTH tetR-type" evidence="5">
    <location>
        <begin position="5"/>
        <end position="65"/>
    </location>
</feature>
<keyword evidence="7" id="KW-1185">Reference proteome</keyword>
<dbReference type="RefSeq" id="WP_185792660.1">
    <property type="nucleotide sequence ID" value="NZ_VFOZ01000002.1"/>
</dbReference>
<proteinExistence type="predicted"/>
<dbReference type="InterPro" id="IPR050109">
    <property type="entry name" value="HTH-type_TetR-like_transc_reg"/>
</dbReference>
<dbReference type="PANTHER" id="PTHR30055:SF239">
    <property type="entry name" value="TRANSCRIPTIONAL REGULATORY PROTEIN"/>
    <property type="match status" value="1"/>
</dbReference>
<keyword evidence="1" id="KW-0805">Transcription regulation</keyword>
<dbReference type="Pfam" id="PF00440">
    <property type="entry name" value="TetR_N"/>
    <property type="match status" value="1"/>
</dbReference>
<dbReference type="EMBL" id="VFOZ01000002">
    <property type="protein sequence ID" value="TQL90287.1"/>
    <property type="molecule type" value="Genomic_DNA"/>
</dbReference>
<comment type="caution">
    <text evidence="6">The sequence shown here is derived from an EMBL/GenBank/DDBJ whole genome shotgun (WGS) entry which is preliminary data.</text>
</comment>
<dbReference type="Proteomes" id="UP000316096">
    <property type="component" value="Unassembled WGS sequence"/>
</dbReference>
<feature type="DNA-binding region" description="H-T-H motif" evidence="4">
    <location>
        <begin position="28"/>
        <end position="47"/>
    </location>
</feature>
<protein>
    <submittedName>
        <fullName evidence="6">TetR family transcriptional regulator</fullName>
    </submittedName>
</protein>
<evidence type="ECO:0000256" key="3">
    <source>
        <dbReference type="ARBA" id="ARBA00023163"/>
    </source>
</evidence>
<dbReference type="PROSITE" id="PS50977">
    <property type="entry name" value="HTH_TETR_2"/>
    <property type="match status" value="1"/>
</dbReference>
<dbReference type="GO" id="GO:0003700">
    <property type="term" value="F:DNA-binding transcription factor activity"/>
    <property type="evidence" value="ECO:0007669"/>
    <property type="project" value="TreeGrafter"/>
</dbReference>
<dbReference type="AlphaFoldDB" id="A0A543BZN6"/>
<dbReference type="Pfam" id="PF13305">
    <property type="entry name" value="TetR_C_33"/>
    <property type="match status" value="1"/>
</dbReference>
<accession>A0A543BZN6</accession>
<dbReference type="InterPro" id="IPR036271">
    <property type="entry name" value="Tet_transcr_reg_TetR-rel_C_sf"/>
</dbReference>
<dbReference type="InterPro" id="IPR025996">
    <property type="entry name" value="MT1864/Rv1816-like_C"/>
</dbReference>
<organism evidence="6 7">
    <name type="scientific">Actinoallomurus bryophytorum</name>
    <dbReference type="NCBI Taxonomy" id="1490222"/>
    <lineage>
        <taxon>Bacteria</taxon>
        <taxon>Bacillati</taxon>
        <taxon>Actinomycetota</taxon>
        <taxon>Actinomycetes</taxon>
        <taxon>Streptosporangiales</taxon>
        <taxon>Thermomonosporaceae</taxon>
        <taxon>Actinoallomurus</taxon>
    </lineage>
</organism>
<dbReference type="Gene3D" id="1.10.357.10">
    <property type="entry name" value="Tetracycline Repressor, domain 2"/>
    <property type="match status" value="1"/>
</dbReference>
<dbReference type="PANTHER" id="PTHR30055">
    <property type="entry name" value="HTH-TYPE TRANSCRIPTIONAL REGULATOR RUTR"/>
    <property type="match status" value="1"/>
</dbReference>
<dbReference type="SUPFAM" id="SSF48498">
    <property type="entry name" value="Tetracyclin repressor-like, C-terminal domain"/>
    <property type="match status" value="1"/>
</dbReference>
<dbReference type="InterPro" id="IPR001647">
    <property type="entry name" value="HTH_TetR"/>
</dbReference>
<dbReference type="SUPFAM" id="SSF46689">
    <property type="entry name" value="Homeodomain-like"/>
    <property type="match status" value="1"/>
</dbReference>
<name>A0A543BZN6_9ACTN</name>
<evidence type="ECO:0000256" key="1">
    <source>
        <dbReference type="ARBA" id="ARBA00023015"/>
    </source>
</evidence>
<keyword evidence="3" id="KW-0804">Transcription</keyword>
<gene>
    <name evidence="6" type="ORF">FB559_7588</name>
</gene>
<dbReference type="Gene3D" id="1.10.10.60">
    <property type="entry name" value="Homeodomain-like"/>
    <property type="match status" value="1"/>
</dbReference>
<evidence type="ECO:0000256" key="2">
    <source>
        <dbReference type="ARBA" id="ARBA00023125"/>
    </source>
</evidence>
<keyword evidence="2 4" id="KW-0238">DNA-binding</keyword>
<evidence type="ECO:0000259" key="5">
    <source>
        <dbReference type="PROSITE" id="PS50977"/>
    </source>
</evidence>
<sequence length="188" mass="19432">MPRAGLTRERIVAEAAAVADEAGLEGLTLAAVAKRCGVSLPGLYKHIDGLEAVKRDIAVLAVGELTGALAAASAGLSGRAALYALTVAYRGYATTYPGRYAASVRAPAPGDEEHAESAVQAIAIIGSALRGYDLRETDLVHAVRMWRITCHGLVSLEAAAGFALAESMDTTLDRLVGALDHAFRTSSG</sequence>
<evidence type="ECO:0000256" key="4">
    <source>
        <dbReference type="PROSITE-ProRule" id="PRU00335"/>
    </source>
</evidence>
<dbReference type="InterPro" id="IPR009057">
    <property type="entry name" value="Homeodomain-like_sf"/>
</dbReference>
<evidence type="ECO:0000313" key="6">
    <source>
        <dbReference type="EMBL" id="TQL90287.1"/>
    </source>
</evidence>